<dbReference type="Gene3D" id="3.20.20.370">
    <property type="entry name" value="Glycoside hydrolase/deacetylase"/>
    <property type="match status" value="1"/>
</dbReference>
<reference evidence="4 5" key="1">
    <citation type="submission" date="2017-04" db="EMBL/GenBank/DDBJ databases">
        <authorList>
            <person name="Afonso C.L."/>
            <person name="Miller P.J."/>
            <person name="Scott M.A."/>
            <person name="Spackman E."/>
            <person name="Goraichik I."/>
            <person name="Dimitrov K.M."/>
            <person name="Suarez D.L."/>
            <person name="Swayne D.E."/>
        </authorList>
    </citation>
    <scope>NUCLEOTIDE SEQUENCE [LARGE SCALE GENOMIC DNA]</scope>
    <source>
        <strain evidence="4 5">CGMCC 1.12708</strain>
    </source>
</reference>
<dbReference type="GO" id="GO:0005975">
    <property type="term" value="P:carbohydrate metabolic process"/>
    <property type="evidence" value="ECO:0007669"/>
    <property type="project" value="InterPro"/>
</dbReference>
<name>A0A1W1YGH0_9FLAO</name>
<proteinExistence type="predicted"/>
<evidence type="ECO:0000256" key="2">
    <source>
        <dbReference type="ARBA" id="ARBA00022729"/>
    </source>
</evidence>
<dbReference type="PROSITE" id="PS51677">
    <property type="entry name" value="NODB"/>
    <property type="match status" value="1"/>
</dbReference>
<sequence>MHRFLSPKNIIFPFYHTISDENCPHIKNLYPLKTISQFEKELDYFQKNYQSISLEEIKIHIESGTQADKPSFFLSFDDGLAGCYSIIAPILKKRNISAAFFINTGFIDNQDLFYRYKVSLIIEKTAMSKGDLLNLTIHDLPKIDEIAKEANLDFNQFLQQEKPYMNWDEVKDLSAQGFYIGGHSVNHPYYNQISFDEQLFQTRSSIDTIISKLSLDYKIFSFPFTDLGVKKEFFETVYREEIADLTFGTAGIKTDEFQRNLQRIPMDNCFGSPQRFIRKNLIQYHLKKLMNKDKVIHPL</sequence>
<dbReference type="STRING" id="1434700.SAMN06296427_101340"/>
<comment type="subcellular location">
    <subcellularLocation>
        <location evidence="1">Secreted</location>
    </subcellularLocation>
</comment>
<keyword evidence="2" id="KW-0732">Signal</keyword>
<dbReference type="GO" id="GO:0005576">
    <property type="term" value="C:extracellular region"/>
    <property type="evidence" value="ECO:0007669"/>
    <property type="project" value="UniProtKB-SubCell"/>
</dbReference>
<dbReference type="SUPFAM" id="SSF88713">
    <property type="entry name" value="Glycoside hydrolase/deacetylase"/>
    <property type="match status" value="1"/>
</dbReference>
<protein>
    <submittedName>
        <fullName evidence="4">Polysaccharide deacetylase</fullName>
    </submittedName>
</protein>
<dbReference type="InterPro" id="IPR002509">
    <property type="entry name" value="NODB_dom"/>
</dbReference>
<organism evidence="4 5">
    <name type="scientific">Moheibacter sediminis</name>
    <dbReference type="NCBI Taxonomy" id="1434700"/>
    <lineage>
        <taxon>Bacteria</taxon>
        <taxon>Pseudomonadati</taxon>
        <taxon>Bacteroidota</taxon>
        <taxon>Flavobacteriia</taxon>
        <taxon>Flavobacteriales</taxon>
        <taxon>Weeksellaceae</taxon>
        <taxon>Moheibacter</taxon>
    </lineage>
</organism>
<dbReference type="Pfam" id="PF01522">
    <property type="entry name" value="Polysacc_deac_1"/>
    <property type="match status" value="1"/>
</dbReference>
<evidence type="ECO:0000256" key="1">
    <source>
        <dbReference type="ARBA" id="ARBA00004613"/>
    </source>
</evidence>
<dbReference type="PANTHER" id="PTHR34216:SF3">
    <property type="entry name" value="POLY-BETA-1,6-N-ACETYL-D-GLUCOSAMINE N-DEACETYLASE"/>
    <property type="match status" value="1"/>
</dbReference>
<evidence type="ECO:0000313" key="4">
    <source>
        <dbReference type="EMBL" id="SMC35267.1"/>
    </source>
</evidence>
<feature type="domain" description="NodB homology" evidence="3">
    <location>
        <begin position="70"/>
        <end position="299"/>
    </location>
</feature>
<accession>A0A1W1YGH0</accession>
<evidence type="ECO:0000259" key="3">
    <source>
        <dbReference type="PROSITE" id="PS51677"/>
    </source>
</evidence>
<dbReference type="RefSeq" id="WP_143736273.1">
    <property type="nucleotide sequence ID" value="NZ_FWXS01000001.1"/>
</dbReference>
<dbReference type="AlphaFoldDB" id="A0A1W1YGH0"/>
<gene>
    <name evidence="4" type="ORF">SAMN06296427_101340</name>
</gene>
<evidence type="ECO:0000313" key="5">
    <source>
        <dbReference type="Proteomes" id="UP000192393"/>
    </source>
</evidence>
<dbReference type="EMBL" id="FWXS01000001">
    <property type="protein sequence ID" value="SMC35267.1"/>
    <property type="molecule type" value="Genomic_DNA"/>
</dbReference>
<keyword evidence="5" id="KW-1185">Reference proteome</keyword>
<dbReference type="CDD" id="cd10918">
    <property type="entry name" value="CE4_NodB_like_5s_6s"/>
    <property type="match status" value="1"/>
</dbReference>
<dbReference type="GO" id="GO:0016810">
    <property type="term" value="F:hydrolase activity, acting on carbon-nitrogen (but not peptide) bonds"/>
    <property type="evidence" value="ECO:0007669"/>
    <property type="project" value="InterPro"/>
</dbReference>
<dbReference type="InterPro" id="IPR051398">
    <property type="entry name" value="Polysacch_Deacetylase"/>
</dbReference>
<dbReference type="InterPro" id="IPR011330">
    <property type="entry name" value="Glyco_hydro/deAcase_b/a-brl"/>
</dbReference>
<dbReference type="PANTHER" id="PTHR34216">
    <property type="match status" value="1"/>
</dbReference>
<dbReference type="OrthoDB" id="1446101at2"/>
<dbReference type="Proteomes" id="UP000192393">
    <property type="component" value="Unassembled WGS sequence"/>
</dbReference>